<evidence type="ECO:0000313" key="3">
    <source>
        <dbReference type="EMBL" id="TYB48361.1"/>
    </source>
</evidence>
<organism evidence="3 4">
    <name type="scientific">Actinomadura chibensis</name>
    <dbReference type="NCBI Taxonomy" id="392828"/>
    <lineage>
        <taxon>Bacteria</taxon>
        <taxon>Bacillati</taxon>
        <taxon>Actinomycetota</taxon>
        <taxon>Actinomycetes</taxon>
        <taxon>Streptosporangiales</taxon>
        <taxon>Thermomonosporaceae</taxon>
        <taxon>Actinomadura</taxon>
    </lineage>
</organism>
<reference evidence="3 4" key="1">
    <citation type="submission" date="2019-08" db="EMBL/GenBank/DDBJ databases">
        <title>Actinomadura sp. nov. CYP1-5 isolated from mountain soil.</title>
        <authorList>
            <person name="Songsumanus A."/>
            <person name="Kuncharoen N."/>
            <person name="Kudo T."/>
            <person name="Yuki M."/>
            <person name="Igarashi Y."/>
            <person name="Tanasupawat S."/>
        </authorList>
    </citation>
    <scope>NUCLEOTIDE SEQUENCE [LARGE SCALE GENOMIC DNA]</scope>
    <source>
        <strain evidence="3 4">JCM 14158</strain>
    </source>
</reference>
<dbReference type="EMBL" id="VSFG01000001">
    <property type="protein sequence ID" value="TYB48361.1"/>
    <property type="molecule type" value="Genomic_DNA"/>
</dbReference>
<evidence type="ECO:0000256" key="1">
    <source>
        <dbReference type="SAM" id="MobiDB-lite"/>
    </source>
</evidence>
<feature type="region of interest" description="Disordered" evidence="1">
    <location>
        <begin position="144"/>
        <end position="262"/>
    </location>
</feature>
<feature type="transmembrane region" description="Helical" evidence="2">
    <location>
        <begin position="71"/>
        <end position="89"/>
    </location>
</feature>
<keyword evidence="4" id="KW-1185">Reference proteome</keyword>
<dbReference type="Proteomes" id="UP000323380">
    <property type="component" value="Unassembled WGS sequence"/>
</dbReference>
<feature type="compositionally biased region" description="Low complexity" evidence="1">
    <location>
        <begin position="167"/>
        <end position="184"/>
    </location>
</feature>
<accession>A0A5D0NWM2</accession>
<keyword evidence="2" id="KW-0472">Membrane</keyword>
<sequence>MSNGARHGLGVVIGLIVTPVIAACMAYGTMKLGQFARILAYQGSDRWVGGGLVLVAAVLIGLVAGSRVSPLASLIPGFVFTVIGLLWVFSPRWAFQHAGRDIIPDRIGDGYLTLSAFGVFLLLGVGLLVASAAPSRWRAQAGVAHRAGPRFGGPPPAPMGPPPMHPQPMHQPMHSPMQAPMQGAPQPPSAPPAPGSPGASTPPWQGVPQYGQPPAQPSAPNPPPLSAASPPPPAEDKPASGGPSASDDDEPGEWTRMYGGNR</sequence>
<dbReference type="RefSeq" id="WP_067901243.1">
    <property type="nucleotide sequence ID" value="NZ_VSFG01000001.1"/>
</dbReference>
<dbReference type="PROSITE" id="PS51257">
    <property type="entry name" value="PROKAR_LIPOPROTEIN"/>
    <property type="match status" value="1"/>
</dbReference>
<feature type="transmembrane region" description="Helical" evidence="2">
    <location>
        <begin position="6"/>
        <end position="27"/>
    </location>
</feature>
<gene>
    <name evidence="3" type="ORF">FXF69_03925</name>
</gene>
<feature type="compositionally biased region" description="Pro residues" evidence="1">
    <location>
        <begin position="214"/>
        <end position="233"/>
    </location>
</feature>
<dbReference type="STRING" id="1220554.GCA_001552135_06773"/>
<keyword evidence="2" id="KW-0812">Transmembrane</keyword>
<feature type="compositionally biased region" description="Pro residues" evidence="1">
    <location>
        <begin position="152"/>
        <end position="166"/>
    </location>
</feature>
<evidence type="ECO:0000256" key="2">
    <source>
        <dbReference type="SAM" id="Phobius"/>
    </source>
</evidence>
<feature type="transmembrane region" description="Helical" evidence="2">
    <location>
        <begin position="110"/>
        <end position="130"/>
    </location>
</feature>
<dbReference type="AlphaFoldDB" id="A0A5D0NWM2"/>
<protein>
    <submittedName>
        <fullName evidence="3">Uncharacterized protein</fullName>
    </submittedName>
</protein>
<evidence type="ECO:0000313" key="4">
    <source>
        <dbReference type="Proteomes" id="UP000323380"/>
    </source>
</evidence>
<feature type="compositionally biased region" description="Pro residues" evidence="1">
    <location>
        <begin position="185"/>
        <end position="195"/>
    </location>
</feature>
<comment type="caution">
    <text evidence="3">The sequence shown here is derived from an EMBL/GenBank/DDBJ whole genome shotgun (WGS) entry which is preliminary data.</text>
</comment>
<keyword evidence="2" id="KW-1133">Transmembrane helix</keyword>
<proteinExistence type="predicted"/>
<feature type="transmembrane region" description="Helical" evidence="2">
    <location>
        <begin position="47"/>
        <end position="65"/>
    </location>
</feature>
<name>A0A5D0NWM2_9ACTN</name>